<dbReference type="Gene3D" id="3.60.10.10">
    <property type="entry name" value="Endonuclease/exonuclease/phosphatase"/>
    <property type="match status" value="1"/>
</dbReference>
<organism evidence="3 4">
    <name type="scientific">Paramuricea clavata</name>
    <name type="common">Red gorgonian</name>
    <name type="synonym">Violescent sea-whip</name>
    <dbReference type="NCBI Taxonomy" id="317549"/>
    <lineage>
        <taxon>Eukaryota</taxon>
        <taxon>Metazoa</taxon>
        <taxon>Cnidaria</taxon>
        <taxon>Anthozoa</taxon>
        <taxon>Octocorallia</taxon>
        <taxon>Malacalcyonacea</taxon>
        <taxon>Plexauridae</taxon>
        <taxon>Paramuricea</taxon>
    </lineage>
</organism>
<dbReference type="OrthoDB" id="5989319at2759"/>
<dbReference type="EMBL" id="CACRXK020001484">
    <property type="protein sequence ID" value="CAB3989420.1"/>
    <property type="molecule type" value="Genomic_DNA"/>
</dbReference>
<feature type="domain" description="Endonuclease/exonuclease/phosphatase" evidence="2">
    <location>
        <begin position="187"/>
        <end position="381"/>
    </location>
</feature>
<dbReference type="InterPro" id="IPR005135">
    <property type="entry name" value="Endo/exonuclease/phosphatase"/>
</dbReference>
<proteinExistence type="predicted"/>
<sequence>MPVLERWYSGSNGELQVNSLLRRKPKKAKVKAAQSITLSIESVNWGQLVSQYSSHGSWSLHNGLNIHWWYVLSPLCWNSNKFKHPRRVKNRRHKHPCTYYSNSTATFHLLLQGDLVFKLNPGPEEYQISSIVSSRLNTHQHMSTDRNRNLDNLCNIRCLPYNWTSTTNILSLCLLNTSSIRNKIVELTDFVCDRKPDLLAVTETWLGVNDCAVRAQICPTGYKFADHGRDSRRGGGTGLFYRDSLNVIKVEAAELHSFEYSEWIINIGSQRTRLVIIYRPPYSAAHPVTVSTFLCEFAGMLESLVLSIEPLLITGDFNIHVNCADDPDTVGLLTLLESTGLEQHVKVPTHINGNSLDLIISRQSDSIIDAAPWTDSLFSDHMPVFCSLKLDKPSFTKSRISYRKLKSIDTECLRKDLSQTSLCKDLDNMELAALVMCYNETLTSTLDHHAPLITKTIVKRPIVPWFTDEVKAVKRQRRIAEKKWRRTKLQCDFLAYKAKRNYATFVMRRARRHFYTNFIAENSNDQGKLFRAAKSLFVQKSELTFPDYRNSSALVNDIGEYFVRKIDRVRSELDSVNPTEDSTSCTVSHSVTPIDSFNKLDKKDVRELIAESSKKSCSLDPMPTPLVLECSDVLLPSITRMINLSLEVGTFPEPWKLADVHPRLKKPGVESAFMNLRPISNLTFVSKLTERAAFNQINQHCLENNLYPKNQSSYRKLHSTETALLRVKNDILTSMNKQHVVLLVLLDLSSAFDTVDHTILLNRLNSTFGITGSAHKWFNSYLTRRSQFVTVNGATSKTFDLQYGAIMSTGIPRDSRQDKLDKVLAMRSKYRFFG</sequence>
<protein>
    <submittedName>
        <fullName evidence="3">Uncharacterized protein</fullName>
    </submittedName>
</protein>
<evidence type="ECO:0000259" key="2">
    <source>
        <dbReference type="Pfam" id="PF03372"/>
    </source>
</evidence>
<dbReference type="GO" id="GO:0003824">
    <property type="term" value="F:catalytic activity"/>
    <property type="evidence" value="ECO:0007669"/>
    <property type="project" value="InterPro"/>
</dbReference>
<gene>
    <name evidence="3" type="ORF">PACLA_8A069456</name>
</gene>
<feature type="domain" description="Reverse transcriptase" evidence="1">
    <location>
        <begin position="667"/>
        <end position="794"/>
    </location>
</feature>
<reference evidence="3" key="1">
    <citation type="submission" date="2020-04" db="EMBL/GenBank/DDBJ databases">
        <authorList>
            <person name="Alioto T."/>
            <person name="Alioto T."/>
            <person name="Gomez Garrido J."/>
        </authorList>
    </citation>
    <scope>NUCLEOTIDE SEQUENCE</scope>
    <source>
        <strain evidence="3">A484AB</strain>
    </source>
</reference>
<keyword evidence="4" id="KW-1185">Reference proteome</keyword>
<dbReference type="PANTHER" id="PTHR46670:SF3">
    <property type="entry name" value="ENDONUCLEASE_EXONUCLEASE_PHOSPHATASE DOMAIN-CONTAINING PROTEIN"/>
    <property type="match status" value="1"/>
</dbReference>
<dbReference type="Pfam" id="PF03372">
    <property type="entry name" value="Exo_endo_phos"/>
    <property type="match status" value="1"/>
</dbReference>
<evidence type="ECO:0000259" key="1">
    <source>
        <dbReference type="Pfam" id="PF00078"/>
    </source>
</evidence>
<dbReference type="InterPro" id="IPR000477">
    <property type="entry name" value="RT_dom"/>
</dbReference>
<dbReference type="PANTHER" id="PTHR46670">
    <property type="entry name" value="ENDO/EXONUCLEASE/PHOSPHATASE DOMAIN-CONTAINING PROTEIN"/>
    <property type="match status" value="1"/>
</dbReference>
<comment type="caution">
    <text evidence="3">The sequence shown here is derived from an EMBL/GenBank/DDBJ whole genome shotgun (WGS) entry which is preliminary data.</text>
</comment>
<accession>A0A6S7GYA0</accession>
<evidence type="ECO:0000313" key="3">
    <source>
        <dbReference type="EMBL" id="CAB3989420.1"/>
    </source>
</evidence>
<evidence type="ECO:0000313" key="4">
    <source>
        <dbReference type="Proteomes" id="UP001152795"/>
    </source>
</evidence>
<name>A0A6S7GYA0_PARCT</name>
<dbReference type="Pfam" id="PF00078">
    <property type="entry name" value="RVT_1"/>
    <property type="match status" value="1"/>
</dbReference>
<dbReference type="Proteomes" id="UP001152795">
    <property type="component" value="Unassembled WGS sequence"/>
</dbReference>
<dbReference type="SUPFAM" id="SSF56219">
    <property type="entry name" value="DNase I-like"/>
    <property type="match status" value="1"/>
</dbReference>
<dbReference type="AlphaFoldDB" id="A0A6S7GYA0"/>
<dbReference type="InterPro" id="IPR036691">
    <property type="entry name" value="Endo/exonu/phosph_ase_sf"/>
</dbReference>